<evidence type="ECO:0000256" key="6">
    <source>
        <dbReference type="ARBA" id="ARBA00023136"/>
    </source>
</evidence>
<dbReference type="AlphaFoldDB" id="A0A382UIQ9"/>
<dbReference type="InterPro" id="IPR006369">
    <property type="entry name" value="Protohaem_IX_farnesylTrfase"/>
</dbReference>
<dbReference type="PANTHER" id="PTHR43448:SF2">
    <property type="entry name" value="PROTOHEME IX FARNESYLTRANSFERASE, MITOCHONDRIAL"/>
    <property type="match status" value="1"/>
</dbReference>
<dbReference type="PANTHER" id="PTHR43448">
    <property type="entry name" value="PROTOHEME IX FARNESYLTRANSFERASE, MITOCHONDRIAL"/>
    <property type="match status" value="1"/>
</dbReference>
<evidence type="ECO:0000256" key="1">
    <source>
        <dbReference type="ARBA" id="ARBA00004141"/>
    </source>
</evidence>
<name>A0A382UIQ9_9ZZZZ</name>
<keyword evidence="3 7" id="KW-0812">Transmembrane</keyword>
<feature type="transmembrane region" description="Helical" evidence="7">
    <location>
        <begin position="28"/>
        <end position="46"/>
    </location>
</feature>
<gene>
    <name evidence="8" type="ORF">METZ01_LOCUS386579</name>
</gene>
<feature type="transmembrane region" description="Helical" evidence="7">
    <location>
        <begin position="183"/>
        <end position="207"/>
    </location>
</feature>
<keyword evidence="6 7" id="KW-0472">Membrane</keyword>
<sequence length="226" mass="24100">MENTVQQTQKNQAERVTAWSVFSELVKLRLTTLVLITTLVGFYVGLNSESGGLAQNLAKLGLTLLGTGLLAAGAAILNQYLERDHDARMERTARRPLPSGAIGAEAALLLGGACSVVGLLVLAAWVKPGGLLVAVLGAVTLVTYLFIYTPLKRKSEWNTIIGAIPGALPPLMGWAAARGGVDPLGWTLFGILFFWQVPHFMAIAWMYRDDYKKAGFVMMPSAAGGG</sequence>
<protein>
    <recommendedName>
        <fullName evidence="9">Heme o synthase</fullName>
    </recommendedName>
</protein>
<keyword evidence="4 7" id="KW-1133">Transmembrane helix</keyword>
<dbReference type="InterPro" id="IPR000537">
    <property type="entry name" value="UbiA_prenyltransferase"/>
</dbReference>
<reference evidence="8" key="1">
    <citation type="submission" date="2018-05" db="EMBL/GenBank/DDBJ databases">
        <authorList>
            <person name="Lanie J.A."/>
            <person name="Ng W.-L."/>
            <person name="Kazmierczak K.M."/>
            <person name="Andrzejewski T.M."/>
            <person name="Davidsen T.M."/>
            <person name="Wayne K.J."/>
            <person name="Tettelin H."/>
            <person name="Glass J.I."/>
            <person name="Rusch D."/>
            <person name="Podicherti R."/>
            <person name="Tsui H.-C.T."/>
            <person name="Winkler M.E."/>
        </authorList>
    </citation>
    <scope>NUCLEOTIDE SEQUENCE</scope>
</reference>
<feature type="transmembrane region" description="Helical" evidence="7">
    <location>
        <begin position="102"/>
        <end position="125"/>
    </location>
</feature>
<dbReference type="NCBIfam" id="TIGR01473">
    <property type="entry name" value="cyoE_ctaB"/>
    <property type="match status" value="1"/>
</dbReference>
<dbReference type="Pfam" id="PF01040">
    <property type="entry name" value="UbiA"/>
    <property type="match status" value="1"/>
</dbReference>
<keyword evidence="5" id="KW-0350">Heme biosynthesis</keyword>
<organism evidence="8">
    <name type="scientific">marine metagenome</name>
    <dbReference type="NCBI Taxonomy" id="408172"/>
    <lineage>
        <taxon>unclassified sequences</taxon>
        <taxon>metagenomes</taxon>
        <taxon>ecological metagenomes</taxon>
    </lineage>
</organism>
<proteinExistence type="predicted"/>
<dbReference type="InterPro" id="IPR044878">
    <property type="entry name" value="UbiA_sf"/>
</dbReference>
<evidence type="ECO:0000256" key="5">
    <source>
        <dbReference type="ARBA" id="ARBA00023133"/>
    </source>
</evidence>
<dbReference type="GO" id="GO:0008495">
    <property type="term" value="F:protoheme IX farnesyltransferase activity"/>
    <property type="evidence" value="ECO:0007669"/>
    <property type="project" value="InterPro"/>
</dbReference>
<dbReference type="EMBL" id="UINC01144299">
    <property type="protein sequence ID" value="SVD33725.1"/>
    <property type="molecule type" value="Genomic_DNA"/>
</dbReference>
<evidence type="ECO:0000256" key="3">
    <source>
        <dbReference type="ARBA" id="ARBA00022692"/>
    </source>
</evidence>
<feature type="transmembrane region" description="Helical" evidence="7">
    <location>
        <begin position="160"/>
        <end position="177"/>
    </location>
</feature>
<dbReference type="GO" id="GO:0016020">
    <property type="term" value="C:membrane"/>
    <property type="evidence" value="ECO:0007669"/>
    <property type="project" value="UniProtKB-SubCell"/>
</dbReference>
<evidence type="ECO:0000313" key="8">
    <source>
        <dbReference type="EMBL" id="SVD33725.1"/>
    </source>
</evidence>
<feature type="transmembrane region" description="Helical" evidence="7">
    <location>
        <begin position="131"/>
        <end position="148"/>
    </location>
</feature>
<evidence type="ECO:0008006" key="9">
    <source>
        <dbReference type="Google" id="ProtNLM"/>
    </source>
</evidence>
<comment type="subcellular location">
    <subcellularLocation>
        <location evidence="1">Membrane</location>
        <topology evidence="1">Multi-pass membrane protein</topology>
    </subcellularLocation>
</comment>
<evidence type="ECO:0000256" key="4">
    <source>
        <dbReference type="ARBA" id="ARBA00022989"/>
    </source>
</evidence>
<keyword evidence="2" id="KW-0808">Transferase</keyword>
<dbReference type="GO" id="GO:0006783">
    <property type="term" value="P:heme biosynthetic process"/>
    <property type="evidence" value="ECO:0007669"/>
    <property type="project" value="UniProtKB-KW"/>
</dbReference>
<feature type="transmembrane region" description="Helical" evidence="7">
    <location>
        <begin position="58"/>
        <end position="81"/>
    </location>
</feature>
<dbReference type="Gene3D" id="1.10.357.140">
    <property type="entry name" value="UbiA prenyltransferase"/>
    <property type="match status" value="1"/>
</dbReference>
<evidence type="ECO:0000256" key="2">
    <source>
        <dbReference type="ARBA" id="ARBA00022679"/>
    </source>
</evidence>
<accession>A0A382UIQ9</accession>
<feature type="non-terminal residue" evidence="8">
    <location>
        <position position="226"/>
    </location>
</feature>
<evidence type="ECO:0000256" key="7">
    <source>
        <dbReference type="SAM" id="Phobius"/>
    </source>
</evidence>
<dbReference type="CDD" id="cd13957">
    <property type="entry name" value="PT_UbiA_Cox10"/>
    <property type="match status" value="1"/>
</dbReference>